<feature type="transmembrane region" description="Helical" evidence="1">
    <location>
        <begin position="12"/>
        <end position="38"/>
    </location>
</feature>
<keyword evidence="1" id="KW-0472">Membrane</keyword>
<feature type="transmembrane region" description="Helical" evidence="1">
    <location>
        <begin position="44"/>
        <end position="71"/>
    </location>
</feature>
<organism evidence="2 3">
    <name type="scientific">Microbacterium gilvum</name>
    <dbReference type="NCBI Taxonomy" id="1336204"/>
    <lineage>
        <taxon>Bacteria</taxon>
        <taxon>Bacillati</taxon>
        <taxon>Actinomycetota</taxon>
        <taxon>Actinomycetes</taxon>
        <taxon>Micrococcales</taxon>
        <taxon>Microbacteriaceae</taxon>
        <taxon>Microbacterium</taxon>
    </lineage>
</organism>
<keyword evidence="1" id="KW-1133">Transmembrane helix</keyword>
<name>A0ABP9AQ79_9MICO</name>
<dbReference type="EMBL" id="BAABKO010000006">
    <property type="protein sequence ID" value="GAA4783568.1"/>
    <property type="molecule type" value="Genomic_DNA"/>
</dbReference>
<dbReference type="RefSeq" id="WP_345441264.1">
    <property type="nucleotide sequence ID" value="NZ_BAABKO010000006.1"/>
</dbReference>
<comment type="caution">
    <text evidence="2">The sequence shown here is derived from an EMBL/GenBank/DDBJ whole genome shotgun (WGS) entry which is preliminary data.</text>
</comment>
<sequence length="220" mass="22364">MKRIPHSVYSTLFGVVHLALGVNASLALVCLPLLVLLVTTDPSLSWPLLAVAAVPCGMGAAAAFATFRAHASGETAVLRTFFRELGATWRRALALSALVVGVGVVALVDVVVLVPTGAGAVAAPLLVVVALLALAAGMVGLVALAEAPDARLRDVLRVCVVLAVRRWPLTIASFAVLAVQAAVVVAAPALGIGLTAAACLYVVWAGARYTLQPALRPVAA</sequence>
<feature type="transmembrane region" description="Helical" evidence="1">
    <location>
        <begin position="92"/>
        <end position="114"/>
    </location>
</feature>
<keyword evidence="1" id="KW-0812">Transmembrane</keyword>
<feature type="transmembrane region" description="Helical" evidence="1">
    <location>
        <begin position="185"/>
        <end position="207"/>
    </location>
</feature>
<proteinExistence type="predicted"/>
<protein>
    <recommendedName>
        <fullName evidence="4">Ferredoxin-NADPH reductase</fullName>
    </recommendedName>
</protein>
<evidence type="ECO:0008006" key="4">
    <source>
        <dbReference type="Google" id="ProtNLM"/>
    </source>
</evidence>
<evidence type="ECO:0000256" key="1">
    <source>
        <dbReference type="SAM" id="Phobius"/>
    </source>
</evidence>
<feature type="transmembrane region" description="Helical" evidence="1">
    <location>
        <begin position="120"/>
        <end position="143"/>
    </location>
</feature>
<evidence type="ECO:0000313" key="2">
    <source>
        <dbReference type="EMBL" id="GAA4783568.1"/>
    </source>
</evidence>
<accession>A0ABP9AQ79</accession>
<feature type="transmembrane region" description="Helical" evidence="1">
    <location>
        <begin position="155"/>
        <end position="179"/>
    </location>
</feature>
<dbReference type="Proteomes" id="UP001501645">
    <property type="component" value="Unassembled WGS sequence"/>
</dbReference>
<gene>
    <name evidence="2" type="ORF">GCM10023351_31220</name>
</gene>
<reference evidence="3" key="1">
    <citation type="journal article" date="2019" name="Int. J. Syst. Evol. Microbiol.">
        <title>The Global Catalogue of Microorganisms (GCM) 10K type strain sequencing project: providing services to taxonomists for standard genome sequencing and annotation.</title>
        <authorList>
            <consortium name="The Broad Institute Genomics Platform"/>
            <consortium name="The Broad Institute Genome Sequencing Center for Infectious Disease"/>
            <person name="Wu L."/>
            <person name="Ma J."/>
        </authorList>
    </citation>
    <scope>NUCLEOTIDE SEQUENCE [LARGE SCALE GENOMIC DNA]</scope>
    <source>
        <strain evidence="3">JCM 18537</strain>
    </source>
</reference>
<evidence type="ECO:0000313" key="3">
    <source>
        <dbReference type="Proteomes" id="UP001501645"/>
    </source>
</evidence>
<keyword evidence="3" id="KW-1185">Reference proteome</keyword>